<protein>
    <submittedName>
        <fullName evidence="1">Uncharacterized protein</fullName>
    </submittedName>
</protein>
<evidence type="ECO:0000313" key="2">
    <source>
        <dbReference type="Proteomes" id="UP000006334"/>
    </source>
</evidence>
<keyword evidence="2" id="KW-1185">Reference proteome</keyword>
<gene>
    <name evidence="1" type="ORF">GLIP_0848</name>
</gene>
<sequence length="40" mass="4586">MFGTTILNCKAPCKTCGKTAIVDYFNELYIRLNSKKTERN</sequence>
<evidence type="ECO:0000313" key="1">
    <source>
        <dbReference type="EMBL" id="GAC13493.1"/>
    </source>
</evidence>
<comment type="caution">
    <text evidence="1">The sequence shown here is derived from an EMBL/GenBank/DDBJ whole genome shotgun (WGS) entry which is preliminary data.</text>
</comment>
<dbReference type="Proteomes" id="UP000006334">
    <property type="component" value="Unassembled WGS sequence"/>
</dbReference>
<name>K6YA12_9ALTE</name>
<dbReference type="EMBL" id="BAEN01000021">
    <property type="protein sequence ID" value="GAC13493.1"/>
    <property type="molecule type" value="Genomic_DNA"/>
</dbReference>
<dbReference type="AlphaFoldDB" id="K6YA12"/>
<organism evidence="1 2">
    <name type="scientific">Aliiglaciecola lipolytica E3</name>
    <dbReference type="NCBI Taxonomy" id="1127673"/>
    <lineage>
        <taxon>Bacteria</taxon>
        <taxon>Pseudomonadati</taxon>
        <taxon>Pseudomonadota</taxon>
        <taxon>Gammaproteobacteria</taxon>
        <taxon>Alteromonadales</taxon>
        <taxon>Alteromonadaceae</taxon>
        <taxon>Aliiglaciecola</taxon>
    </lineage>
</organism>
<reference evidence="1 2" key="1">
    <citation type="journal article" date="2017" name="Antonie Van Leeuwenhoek">
        <title>Rhizobium rhizosphaerae sp. nov., a novel species isolated from rice rhizosphere.</title>
        <authorList>
            <person name="Zhao J.J."/>
            <person name="Zhang J."/>
            <person name="Zhang R.J."/>
            <person name="Zhang C.W."/>
            <person name="Yin H.Q."/>
            <person name="Zhang X.X."/>
        </authorList>
    </citation>
    <scope>NUCLEOTIDE SEQUENCE [LARGE SCALE GENOMIC DNA]</scope>
    <source>
        <strain evidence="1 2">E3</strain>
    </source>
</reference>
<accession>K6YA12</accession>
<proteinExistence type="predicted"/>